<dbReference type="RefSeq" id="WP_051593290.1">
    <property type="nucleotide sequence ID" value="NZ_JAAZWO010000022.1"/>
</dbReference>
<feature type="signal peptide" evidence="2">
    <location>
        <begin position="1"/>
        <end position="23"/>
    </location>
</feature>
<evidence type="ECO:0000256" key="1">
    <source>
        <dbReference type="SAM" id="Phobius"/>
    </source>
</evidence>
<name>A0A923EC73_CLOTT</name>
<evidence type="ECO:0000256" key="2">
    <source>
        <dbReference type="SAM" id="SignalP"/>
    </source>
</evidence>
<proteinExistence type="predicted"/>
<feature type="transmembrane region" description="Helical" evidence="1">
    <location>
        <begin position="212"/>
        <end position="229"/>
    </location>
</feature>
<accession>A0A923EC73</accession>
<keyword evidence="1" id="KW-1133">Transmembrane helix</keyword>
<comment type="caution">
    <text evidence="3">The sequence shown here is derived from an EMBL/GenBank/DDBJ whole genome shotgun (WGS) entry which is preliminary data.</text>
</comment>
<protein>
    <submittedName>
        <fullName evidence="3">Uncharacterized protein</fullName>
    </submittedName>
</protein>
<sequence length="250" mass="28392">MKKLMTILLALTLIFLSLGSAFAADKEAKLVSIDDVITKDGKNANIKESIKAITDSRGNIYFPSHKNGTINKITVEEGTQNGNINLIKNGDIEYNSLNFKEKNKEVKLFLEITQEETYIEKKAKIGNTFPQNVKLIDFKGRNASPLNIENYTVSLAAPKGYELLNVVEFDPEKKYRIFEKDGETFGSYVFGKIKSGDEIKFSINVYDKNKNFNYIVWLLAIVISTLFMIKNKDLLQKAKEEKLKKISLKN</sequence>
<keyword evidence="4" id="KW-1185">Reference proteome</keyword>
<dbReference type="Proteomes" id="UP000563151">
    <property type="component" value="Unassembled WGS sequence"/>
</dbReference>
<dbReference type="EMBL" id="JAAZWO010000022">
    <property type="protein sequence ID" value="MBC2399111.1"/>
    <property type="molecule type" value="Genomic_DNA"/>
</dbReference>
<gene>
    <name evidence="3" type="ORF">HGG79_15200</name>
</gene>
<dbReference type="AlphaFoldDB" id="A0A923EC73"/>
<keyword evidence="2" id="KW-0732">Signal</keyword>
<keyword evidence="1" id="KW-0812">Transmembrane</keyword>
<organism evidence="3 4">
    <name type="scientific">Clostridium tetanomorphum</name>
    <dbReference type="NCBI Taxonomy" id="1553"/>
    <lineage>
        <taxon>Bacteria</taxon>
        <taxon>Bacillati</taxon>
        <taxon>Bacillota</taxon>
        <taxon>Clostridia</taxon>
        <taxon>Eubacteriales</taxon>
        <taxon>Clostridiaceae</taxon>
        <taxon>Clostridium</taxon>
    </lineage>
</organism>
<keyword evidence="1" id="KW-0472">Membrane</keyword>
<reference evidence="3 4" key="1">
    <citation type="submission" date="2020-04" db="EMBL/GenBank/DDBJ databases">
        <title>Genomic insights into acetone-butanol-ethanol (ABE) fermentation by sequencing solventogenic clostridia strains.</title>
        <authorList>
            <person name="Brown S."/>
        </authorList>
    </citation>
    <scope>NUCLEOTIDE SEQUENCE [LARGE SCALE GENOMIC DNA]</scope>
    <source>
        <strain evidence="3 4">DJ011</strain>
    </source>
</reference>
<evidence type="ECO:0000313" key="3">
    <source>
        <dbReference type="EMBL" id="MBC2399111.1"/>
    </source>
</evidence>
<feature type="chain" id="PRO_5037870720" evidence="2">
    <location>
        <begin position="24"/>
        <end position="250"/>
    </location>
</feature>
<evidence type="ECO:0000313" key="4">
    <source>
        <dbReference type="Proteomes" id="UP000563151"/>
    </source>
</evidence>